<evidence type="ECO:0000313" key="3">
    <source>
        <dbReference type="EMBL" id="EDW19082.2"/>
    </source>
</evidence>
<feature type="transmembrane region" description="Helical" evidence="2">
    <location>
        <begin position="390"/>
        <end position="410"/>
    </location>
</feature>
<proteinExistence type="predicted"/>
<dbReference type="GO" id="GO:0009267">
    <property type="term" value="P:cellular response to starvation"/>
    <property type="evidence" value="ECO:0007669"/>
    <property type="project" value="EnsemblMetazoa"/>
</dbReference>
<keyword evidence="4" id="KW-1185">Reference proteome</keyword>
<dbReference type="GO" id="GO:0048102">
    <property type="term" value="P:autophagic cell death"/>
    <property type="evidence" value="ECO:0007669"/>
    <property type="project" value="EnsemblMetazoa"/>
</dbReference>
<dbReference type="GO" id="GO:0043028">
    <property type="term" value="F:cysteine-type endopeptidase regulator activity involved in apoptotic process"/>
    <property type="evidence" value="ECO:0007669"/>
    <property type="project" value="EnsemblMetazoa"/>
</dbReference>
<dbReference type="InParanoid" id="B4L047"/>
<dbReference type="eggNOG" id="ENOG502TBS2">
    <property type="taxonomic scope" value="Eukaryota"/>
</dbReference>
<evidence type="ECO:0000313" key="4">
    <source>
        <dbReference type="Proteomes" id="UP000009192"/>
    </source>
</evidence>
<dbReference type="GO" id="GO:2000685">
    <property type="term" value="P:positive regulation of cellular response to X-ray"/>
    <property type="evidence" value="ECO:0007669"/>
    <property type="project" value="EnsemblMetazoa"/>
</dbReference>
<evidence type="ECO:0000256" key="1">
    <source>
        <dbReference type="SAM" id="MobiDB-lite"/>
    </source>
</evidence>
<accession>B4L047</accession>
<dbReference type="GO" id="GO:0048813">
    <property type="term" value="P:dendrite morphogenesis"/>
    <property type="evidence" value="ECO:0007669"/>
    <property type="project" value="EnsemblMetazoa"/>
</dbReference>
<reference evidence="3 4" key="1">
    <citation type="journal article" date="2007" name="Nature">
        <title>Evolution of genes and genomes on the Drosophila phylogeny.</title>
        <authorList>
            <consortium name="Drosophila 12 Genomes Consortium"/>
            <person name="Clark A.G."/>
            <person name="Eisen M.B."/>
            <person name="Smith D.R."/>
            <person name="Bergman C.M."/>
            <person name="Oliver B."/>
            <person name="Markow T.A."/>
            <person name="Kaufman T.C."/>
            <person name="Kellis M."/>
            <person name="Gelbart W."/>
            <person name="Iyer V.N."/>
            <person name="Pollard D.A."/>
            <person name="Sackton T.B."/>
            <person name="Larracuente A.M."/>
            <person name="Singh N.D."/>
            <person name="Abad J.P."/>
            <person name="Abt D.N."/>
            <person name="Adryan B."/>
            <person name="Aguade M."/>
            <person name="Akashi H."/>
            <person name="Anderson W.W."/>
            <person name="Aquadro C.F."/>
            <person name="Ardell D.H."/>
            <person name="Arguello R."/>
            <person name="Artieri C.G."/>
            <person name="Barbash D.A."/>
            <person name="Barker D."/>
            <person name="Barsanti P."/>
            <person name="Batterham P."/>
            <person name="Batzoglou S."/>
            <person name="Begun D."/>
            <person name="Bhutkar A."/>
            <person name="Blanco E."/>
            <person name="Bosak S.A."/>
            <person name="Bradley R.K."/>
            <person name="Brand A.D."/>
            <person name="Brent M.R."/>
            <person name="Brooks A.N."/>
            <person name="Brown R.H."/>
            <person name="Butlin R.K."/>
            <person name="Caggese C."/>
            <person name="Calvi B.R."/>
            <person name="Bernardo de Carvalho A."/>
            <person name="Caspi A."/>
            <person name="Castrezana S."/>
            <person name="Celniker S.E."/>
            <person name="Chang J.L."/>
            <person name="Chapple C."/>
            <person name="Chatterji S."/>
            <person name="Chinwalla A."/>
            <person name="Civetta A."/>
            <person name="Clifton S.W."/>
            <person name="Comeron J.M."/>
            <person name="Costello J.C."/>
            <person name="Coyne J.A."/>
            <person name="Daub J."/>
            <person name="David R.G."/>
            <person name="Delcher A.L."/>
            <person name="Delehaunty K."/>
            <person name="Do C.B."/>
            <person name="Ebling H."/>
            <person name="Edwards K."/>
            <person name="Eickbush T."/>
            <person name="Evans J.D."/>
            <person name="Filipski A."/>
            <person name="Findeiss S."/>
            <person name="Freyhult E."/>
            <person name="Fulton L."/>
            <person name="Fulton R."/>
            <person name="Garcia A.C."/>
            <person name="Gardiner A."/>
            <person name="Garfield D.A."/>
            <person name="Garvin B.E."/>
            <person name="Gibson G."/>
            <person name="Gilbert D."/>
            <person name="Gnerre S."/>
            <person name="Godfrey J."/>
            <person name="Good R."/>
            <person name="Gotea V."/>
            <person name="Gravely B."/>
            <person name="Greenberg A.J."/>
            <person name="Griffiths-Jones S."/>
            <person name="Gross S."/>
            <person name="Guigo R."/>
            <person name="Gustafson E.A."/>
            <person name="Haerty W."/>
            <person name="Hahn M.W."/>
            <person name="Halligan D.L."/>
            <person name="Halpern A.L."/>
            <person name="Halter G.M."/>
            <person name="Han M.V."/>
            <person name="Heger A."/>
            <person name="Hillier L."/>
            <person name="Hinrichs A.S."/>
            <person name="Holmes I."/>
            <person name="Hoskins R.A."/>
            <person name="Hubisz M.J."/>
            <person name="Hultmark D."/>
            <person name="Huntley M.A."/>
            <person name="Jaffe D.B."/>
            <person name="Jagadeeshan S."/>
            <person name="Jeck W.R."/>
            <person name="Johnson J."/>
            <person name="Jones C.D."/>
            <person name="Jordan W.C."/>
            <person name="Karpen G.H."/>
            <person name="Kataoka E."/>
            <person name="Keightley P.D."/>
            <person name="Kheradpour P."/>
            <person name="Kirkness E.F."/>
            <person name="Koerich L.B."/>
            <person name="Kristiansen K."/>
            <person name="Kudrna D."/>
            <person name="Kulathinal R.J."/>
            <person name="Kumar S."/>
            <person name="Kwok R."/>
            <person name="Lander E."/>
            <person name="Langley C.H."/>
            <person name="Lapoint R."/>
            <person name="Lazzaro B.P."/>
            <person name="Lee S.J."/>
            <person name="Levesque L."/>
            <person name="Li R."/>
            <person name="Lin C.F."/>
            <person name="Lin M.F."/>
            <person name="Lindblad-Toh K."/>
            <person name="Llopart A."/>
            <person name="Long M."/>
            <person name="Low L."/>
            <person name="Lozovsky E."/>
            <person name="Lu J."/>
            <person name="Luo M."/>
            <person name="Machado C.A."/>
            <person name="Makalowski W."/>
            <person name="Marzo M."/>
            <person name="Matsuda M."/>
            <person name="Matzkin L."/>
            <person name="McAllister B."/>
            <person name="McBride C.S."/>
            <person name="McKernan B."/>
            <person name="McKernan K."/>
            <person name="Mendez-Lago M."/>
            <person name="Minx P."/>
            <person name="Mollenhauer M.U."/>
            <person name="Montooth K."/>
            <person name="Mount S.M."/>
            <person name="Mu X."/>
            <person name="Myers E."/>
            <person name="Negre B."/>
            <person name="Newfeld S."/>
            <person name="Nielsen R."/>
            <person name="Noor M.A."/>
            <person name="O'Grady P."/>
            <person name="Pachter L."/>
            <person name="Papaceit M."/>
            <person name="Parisi M.J."/>
            <person name="Parisi M."/>
            <person name="Parts L."/>
            <person name="Pedersen J.S."/>
            <person name="Pesole G."/>
            <person name="Phillippy A.M."/>
            <person name="Ponting C.P."/>
            <person name="Pop M."/>
            <person name="Porcelli D."/>
            <person name="Powell J.R."/>
            <person name="Prohaska S."/>
            <person name="Pruitt K."/>
            <person name="Puig M."/>
            <person name="Quesneville H."/>
            <person name="Ram K.R."/>
            <person name="Rand D."/>
            <person name="Rasmussen M.D."/>
            <person name="Reed L.K."/>
            <person name="Reenan R."/>
            <person name="Reily A."/>
            <person name="Remington K.A."/>
            <person name="Rieger T.T."/>
            <person name="Ritchie M.G."/>
            <person name="Robin C."/>
            <person name="Rogers Y.H."/>
            <person name="Rohde C."/>
            <person name="Rozas J."/>
            <person name="Rubenfield M.J."/>
            <person name="Ruiz A."/>
            <person name="Russo S."/>
            <person name="Salzberg S.L."/>
            <person name="Sanchez-Gracia A."/>
            <person name="Saranga D.J."/>
            <person name="Sato H."/>
            <person name="Schaeffer S.W."/>
            <person name="Schatz M.C."/>
            <person name="Schlenke T."/>
            <person name="Schwartz R."/>
            <person name="Segarra C."/>
            <person name="Singh R.S."/>
            <person name="Sirot L."/>
            <person name="Sirota M."/>
            <person name="Sisneros N.B."/>
            <person name="Smith C.D."/>
            <person name="Smith T.F."/>
            <person name="Spieth J."/>
            <person name="Stage D.E."/>
            <person name="Stark A."/>
            <person name="Stephan W."/>
            <person name="Strausberg R.L."/>
            <person name="Strempel S."/>
            <person name="Sturgill D."/>
            <person name="Sutton G."/>
            <person name="Sutton G.G."/>
            <person name="Tao W."/>
            <person name="Teichmann S."/>
            <person name="Tobari Y.N."/>
            <person name="Tomimura Y."/>
            <person name="Tsolas J.M."/>
            <person name="Valente V.L."/>
            <person name="Venter E."/>
            <person name="Venter J.C."/>
            <person name="Vicario S."/>
            <person name="Vieira F.G."/>
            <person name="Vilella A.J."/>
            <person name="Villasante A."/>
            <person name="Walenz B."/>
            <person name="Wang J."/>
            <person name="Wasserman M."/>
            <person name="Watts T."/>
            <person name="Wilson D."/>
            <person name="Wilson R.K."/>
            <person name="Wing R.A."/>
            <person name="Wolfner M.F."/>
            <person name="Wong A."/>
            <person name="Wong G.K."/>
            <person name="Wu C.I."/>
            <person name="Wu G."/>
            <person name="Yamamoto D."/>
            <person name="Yang H.P."/>
            <person name="Yang S.P."/>
            <person name="Yorke J.A."/>
            <person name="Yoshida K."/>
            <person name="Zdobnov E."/>
            <person name="Zhang P."/>
            <person name="Zhang Y."/>
            <person name="Zimin A.V."/>
            <person name="Baldwin J."/>
            <person name="Abdouelleil A."/>
            <person name="Abdulkadir J."/>
            <person name="Abebe A."/>
            <person name="Abera B."/>
            <person name="Abreu J."/>
            <person name="Acer S.C."/>
            <person name="Aftuck L."/>
            <person name="Alexander A."/>
            <person name="An P."/>
            <person name="Anderson E."/>
            <person name="Anderson S."/>
            <person name="Arachi H."/>
            <person name="Azer M."/>
            <person name="Bachantsang P."/>
            <person name="Barry A."/>
            <person name="Bayul T."/>
            <person name="Berlin A."/>
            <person name="Bessette D."/>
            <person name="Bloom T."/>
            <person name="Blye J."/>
            <person name="Boguslavskiy L."/>
            <person name="Bonnet C."/>
            <person name="Boukhgalter B."/>
            <person name="Bourzgui I."/>
            <person name="Brown A."/>
            <person name="Cahill P."/>
            <person name="Channer S."/>
            <person name="Cheshatsang Y."/>
            <person name="Chuda L."/>
            <person name="Citroen M."/>
            <person name="Collymore A."/>
            <person name="Cooke P."/>
            <person name="Costello M."/>
            <person name="D'Aco K."/>
            <person name="Daza R."/>
            <person name="De Haan G."/>
            <person name="DeGray S."/>
            <person name="DeMaso C."/>
            <person name="Dhargay N."/>
            <person name="Dooley K."/>
            <person name="Dooley E."/>
            <person name="Doricent M."/>
            <person name="Dorje P."/>
            <person name="Dorjee K."/>
            <person name="Dupes A."/>
            <person name="Elong R."/>
            <person name="Falk J."/>
            <person name="Farina A."/>
            <person name="Faro S."/>
            <person name="Ferguson D."/>
            <person name="Fisher S."/>
            <person name="Foley C.D."/>
            <person name="Franke A."/>
            <person name="Friedrich D."/>
            <person name="Gadbois L."/>
            <person name="Gearin G."/>
            <person name="Gearin C.R."/>
            <person name="Giannoukos G."/>
            <person name="Goode T."/>
            <person name="Graham J."/>
            <person name="Grandbois E."/>
            <person name="Grewal S."/>
            <person name="Gyaltsen K."/>
            <person name="Hafez N."/>
            <person name="Hagos B."/>
            <person name="Hall J."/>
            <person name="Henson C."/>
            <person name="Hollinger A."/>
            <person name="Honan T."/>
            <person name="Huard M.D."/>
            <person name="Hughes L."/>
            <person name="Hurhula B."/>
            <person name="Husby M.E."/>
            <person name="Kamat A."/>
            <person name="Kanga B."/>
            <person name="Kashin S."/>
            <person name="Khazanovich D."/>
            <person name="Kisner P."/>
            <person name="Lance K."/>
            <person name="Lara M."/>
            <person name="Lee W."/>
            <person name="Lennon N."/>
            <person name="Letendre F."/>
            <person name="LeVine R."/>
            <person name="Lipovsky A."/>
            <person name="Liu X."/>
            <person name="Liu J."/>
            <person name="Liu S."/>
            <person name="Lokyitsang T."/>
            <person name="Lokyitsang Y."/>
            <person name="Lubonja R."/>
            <person name="Lui A."/>
            <person name="MacDonald P."/>
            <person name="Magnisalis V."/>
            <person name="Maru K."/>
            <person name="Matthews C."/>
            <person name="McCusker W."/>
            <person name="McDonough S."/>
            <person name="Mehta T."/>
            <person name="Meldrim J."/>
            <person name="Meneus L."/>
            <person name="Mihai O."/>
            <person name="Mihalev A."/>
            <person name="Mihova T."/>
            <person name="Mittelman R."/>
            <person name="Mlenga V."/>
            <person name="Montmayeur A."/>
            <person name="Mulrain L."/>
            <person name="Navidi A."/>
            <person name="Naylor J."/>
            <person name="Negash T."/>
            <person name="Nguyen T."/>
            <person name="Nguyen N."/>
            <person name="Nicol R."/>
            <person name="Norbu C."/>
            <person name="Norbu N."/>
            <person name="Novod N."/>
            <person name="O'Neill B."/>
            <person name="Osman S."/>
            <person name="Markiewicz E."/>
            <person name="Oyono O.L."/>
            <person name="Patti C."/>
            <person name="Phunkhang P."/>
            <person name="Pierre F."/>
            <person name="Priest M."/>
            <person name="Raghuraman S."/>
            <person name="Rege F."/>
            <person name="Reyes R."/>
            <person name="Rise C."/>
            <person name="Rogov P."/>
            <person name="Ross K."/>
            <person name="Ryan E."/>
            <person name="Settipalli S."/>
            <person name="Shea T."/>
            <person name="Sherpa N."/>
            <person name="Shi L."/>
            <person name="Shih D."/>
            <person name="Sparrow T."/>
            <person name="Spaulding J."/>
            <person name="Stalker J."/>
            <person name="Stange-Thomann N."/>
            <person name="Stavropoulos S."/>
            <person name="Stone C."/>
            <person name="Strader C."/>
            <person name="Tesfaye S."/>
            <person name="Thomson T."/>
            <person name="Thoulutsang Y."/>
            <person name="Thoulutsang D."/>
            <person name="Topham K."/>
            <person name="Topping I."/>
            <person name="Tsamla T."/>
            <person name="Vassiliev H."/>
            <person name="Vo A."/>
            <person name="Wangchuk T."/>
            <person name="Wangdi T."/>
            <person name="Weiand M."/>
            <person name="Wilkinson J."/>
            <person name="Wilson A."/>
            <person name="Yadav S."/>
            <person name="Young G."/>
            <person name="Yu Q."/>
            <person name="Zembek L."/>
            <person name="Zhong D."/>
            <person name="Zimmer A."/>
            <person name="Zwirko Z."/>
            <person name="Jaffe D.B."/>
            <person name="Alvarez P."/>
            <person name="Brockman W."/>
            <person name="Butler J."/>
            <person name="Chin C."/>
            <person name="Gnerre S."/>
            <person name="Grabherr M."/>
            <person name="Kleber M."/>
            <person name="Mauceli E."/>
            <person name="MacCallum I."/>
        </authorList>
    </citation>
    <scope>NUCLEOTIDE SEQUENCE [LARGE SCALE GENOMIC DNA]</scope>
    <source>
        <strain evidence="4">Tucson 15081-1352.22</strain>
    </source>
</reference>
<dbReference type="GO" id="GO:0007424">
    <property type="term" value="P:open tracheal system development"/>
    <property type="evidence" value="ECO:0007669"/>
    <property type="project" value="EnsemblMetazoa"/>
</dbReference>
<dbReference type="GO" id="GO:0007548">
    <property type="term" value="P:sex differentiation"/>
    <property type="evidence" value="ECO:0007669"/>
    <property type="project" value="EnsemblMetazoa"/>
</dbReference>
<gene>
    <name evidence="3" type="primary">Dmoj\GI11723</name>
    <name evidence="3" type="ORF">Dmoj_GI11723</name>
</gene>
<feature type="compositionally biased region" description="Polar residues" evidence="1">
    <location>
        <begin position="151"/>
        <end position="160"/>
    </location>
</feature>
<dbReference type="GO" id="GO:0048800">
    <property type="term" value="P:antennal morphogenesis"/>
    <property type="evidence" value="ECO:0007669"/>
    <property type="project" value="EnsemblMetazoa"/>
</dbReference>
<dbReference type="EMBL" id="CH933809">
    <property type="protein sequence ID" value="EDW19082.2"/>
    <property type="molecule type" value="Genomic_DNA"/>
</dbReference>
<dbReference type="GO" id="GO:0005739">
    <property type="term" value="C:mitochondrion"/>
    <property type="evidence" value="ECO:0007669"/>
    <property type="project" value="EnsemblMetazoa"/>
</dbReference>
<dbReference type="GO" id="GO:0005886">
    <property type="term" value="C:plasma membrane"/>
    <property type="evidence" value="ECO:0007669"/>
    <property type="project" value="EnsemblMetazoa"/>
</dbReference>
<protein>
    <submittedName>
        <fullName evidence="3">Uncharacterized protein, isoform B</fullName>
    </submittedName>
</protein>
<dbReference type="GO" id="GO:0010114">
    <property type="term" value="P:response to red light"/>
    <property type="evidence" value="ECO:0007669"/>
    <property type="project" value="EnsemblMetazoa"/>
</dbReference>
<feature type="region of interest" description="Disordered" evidence="1">
    <location>
        <begin position="267"/>
        <end position="310"/>
    </location>
</feature>
<dbReference type="Proteomes" id="UP000009192">
    <property type="component" value="Unassembled WGS sequence"/>
</dbReference>
<dbReference type="AlphaFoldDB" id="B4L047"/>
<dbReference type="GO" id="GO:0008258">
    <property type="term" value="P:head involution"/>
    <property type="evidence" value="ECO:0007669"/>
    <property type="project" value="EnsemblMetazoa"/>
</dbReference>
<name>B4L047_DROMO</name>
<dbReference type="GO" id="GO:0016239">
    <property type="term" value="P:positive regulation of macroautophagy"/>
    <property type="evidence" value="ECO:0007669"/>
    <property type="project" value="EnsemblMetazoa"/>
</dbReference>
<keyword evidence="2" id="KW-0472">Membrane</keyword>
<dbReference type="FunCoup" id="B4L047">
    <property type="interactions" value="102"/>
</dbReference>
<dbReference type="GO" id="GO:0071480">
    <property type="term" value="P:cellular response to gamma radiation"/>
    <property type="evidence" value="ECO:0007669"/>
    <property type="project" value="EnsemblMetazoa"/>
</dbReference>
<dbReference type="GO" id="GO:0031625">
    <property type="term" value="F:ubiquitin protein ligase binding"/>
    <property type="evidence" value="ECO:0007669"/>
    <property type="project" value="EnsemblMetazoa"/>
</dbReference>
<feature type="region of interest" description="Disordered" evidence="1">
    <location>
        <begin position="329"/>
        <end position="389"/>
    </location>
</feature>
<dbReference type="GO" id="GO:0008630">
    <property type="term" value="P:intrinsic apoptotic signaling pathway in response to DNA damage"/>
    <property type="evidence" value="ECO:0007669"/>
    <property type="project" value="EnsemblMetazoa"/>
</dbReference>
<organism evidence="3 4">
    <name type="scientific">Drosophila mojavensis</name>
    <name type="common">Fruit fly</name>
    <dbReference type="NCBI Taxonomy" id="7230"/>
    <lineage>
        <taxon>Eukaryota</taxon>
        <taxon>Metazoa</taxon>
        <taxon>Ecdysozoa</taxon>
        <taxon>Arthropoda</taxon>
        <taxon>Hexapoda</taxon>
        <taxon>Insecta</taxon>
        <taxon>Pterygota</taxon>
        <taxon>Neoptera</taxon>
        <taxon>Endopterygota</taxon>
        <taxon>Diptera</taxon>
        <taxon>Brachycera</taxon>
        <taxon>Muscomorpha</taxon>
        <taxon>Ephydroidea</taxon>
        <taxon>Drosophilidae</taxon>
        <taxon>Drosophila</taxon>
    </lineage>
</organism>
<dbReference type="GO" id="GO:0005634">
    <property type="term" value="C:nucleus"/>
    <property type="evidence" value="ECO:0007669"/>
    <property type="project" value="EnsemblMetazoa"/>
</dbReference>
<dbReference type="GO" id="GO:0046620">
    <property type="term" value="P:regulation of organ growth"/>
    <property type="evidence" value="ECO:0007669"/>
    <property type="project" value="EnsemblMetazoa"/>
</dbReference>
<dbReference type="GO" id="GO:0043153">
    <property type="term" value="P:entrainment of circadian clock by photoperiod"/>
    <property type="evidence" value="ECO:0007669"/>
    <property type="project" value="EnsemblMetazoa"/>
</dbReference>
<feature type="compositionally biased region" description="Low complexity" evidence="1">
    <location>
        <begin position="343"/>
        <end position="378"/>
    </location>
</feature>
<sequence>MAVPFHLPVEERDDIASSSSGTSNSSGASTSSGASSSSGASDGASSIASQSPNTTSSATQTPMQSPLPTDQVLIALCEWYQQHQRHYINSANATAPHIFQYPPPPSPSCSMAQSPSYTGGDIFFAHGVYVPPPPQHHQQHHQQQHQQQQQAPRTPHTNLSFAGGEELSFFRQPYPAPTTPQPMPQQPQPTPQSAPPVHYSHSYPQVSHMLQHHPAASYGHPLPAGAYYATYTPPPTPNTANASTSTGATGATAVPFGRYGVHGPIMASTPLAPGGPKMRLQRSQSDAARRKRLTSTGEDEREYQSDHETSWDEFDDRYDNFTAGRERLQEFCGRIPPRKKKTNSSSGNNNANPCSSSSNGSSNSNSSSNSSANESNYSQQPDKEKEQQSFTWPTVVTVFVLAMGWGLYAAR</sequence>
<feature type="region of interest" description="Disordered" evidence="1">
    <location>
        <begin position="1"/>
        <end position="66"/>
    </location>
</feature>
<dbReference type="GO" id="GO:0035075">
    <property type="term" value="P:response to ecdysone"/>
    <property type="evidence" value="ECO:0007669"/>
    <property type="project" value="EnsemblMetazoa"/>
</dbReference>
<feature type="region of interest" description="Disordered" evidence="1">
    <location>
        <begin position="130"/>
        <end position="198"/>
    </location>
</feature>
<dbReference type="HOGENOM" id="CLU_671335_0_0_1"/>
<feature type="compositionally biased region" description="Low complexity" evidence="1">
    <location>
        <begin position="16"/>
        <end position="51"/>
    </location>
</feature>
<keyword evidence="2" id="KW-1133">Transmembrane helix</keyword>
<evidence type="ECO:0000256" key="2">
    <source>
        <dbReference type="SAM" id="Phobius"/>
    </source>
</evidence>
<dbReference type="GO" id="GO:0035096">
    <property type="term" value="P:larval midgut cell programmed cell death"/>
    <property type="evidence" value="ECO:0007669"/>
    <property type="project" value="EnsemblMetazoa"/>
</dbReference>
<feature type="compositionally biased region" description="Polar residues" evidence="1">
    <location>
        <begin position="52"/>
        <end position="66"/>
    </location>
</feature>
<dbReference type="GO" id="GO:1904747">
    <property type="term" value="P:positive regulation of apoptotic process involved in development"/>
    <property type="evidence" value="ECO:0007669"/>
    <property type="project" value="EnsemblMetazoa"/>
</dbReference>
<dbReference type="GO" id="GO:0140311">
    <property type="term" value="F:protein sequestering activity"/>
    <property type="evidence" value="ECO:0007669"/>
    <property type="project" value="EnsemblMetazoa"/>
</dbReference>
<feature type="compositionally biased region" description="Pro residues" evidence="1">
    <location>
        <begin position="174"/>
        <end position="194"/>
    </location>
</feature>
<keyword evidence="2" id="KW-0812">Transmembrane</keyword>
<dbReference type="KEGG" id="dmo:Dmoj_GI11723"/>
<dbReference type="GO" id="GO:1990525">
    <property type="term" value="F:BIR domain binding"/>
    <property type="evidence" value="ECO:0007669"/>
    <property type="project" value="EnsemblMetazoa"/>
</dbReference>
<dbReference type="OrthoDB" id="7883603at2759"/>
<dbReference type="PhylomeDB" id="B4L047"/>